<feature type="compositionally biased region" description="Low complexity" evidence="1">
    <location>
        <begin position="18"/>
        <end position="34"/>
    </location>
</feature>
<organism evidence="3 4">
    <name type="scientific">Carpinus fangiana</name>
    <dbReference type="NCBI Taxonomy" id="176857"/>
    <lineage>
        <taxon>Eukaryota</taxon>
        <taxon>Viridiplantae</taxon>
        <taxon>Streptophyta</taxon>
        <taxon>Embryophyta</taxon>
        <taxon>Tracheophyta</taxon>
        <taxon>Spermatophyta</taxon>
        <taxon>Magnoliopsida</taxon>
        <taxon>eudicotyledons</taxon>
        <taxon>Gunneridae</taxon>
        <taxon>Pentapetalae</taxon>
        <taxon>rosids</taxon>
        <taxon>fabids</taxon>
        <taxon>Fagales</taxon>
        <taxon>Betulaceae</taxon>
        <taxon>Carpinus</taxon>
    </lineage>
</organism>
<dbReference type="OrthoDB" id="283424at2759"/>
<sequence length="439" mass="50721">MKRALLRNVTLYTRNLLRNPNPSPSLAPLAASTRPRLRFYSSENDSSGEKPSSASETSSAQPQKNDAPIAVEDASGENSSSAPKTSLVQTQKKDALIAVEDVNNKELKMRIEKYFKGDEEALPSILEAILQRKLAGKHEETDDELMEEFRMKPLDNVKDKEFESDFEEMHETDEEIDDLYSARDIVTKKMVKDEFFNMDERKWDGLVKDAVQHKIMKDTRECEEILEDMLSWNSLLPDEIKKKVEERFNELGDMCERGEIEPEEAYELFKKFEDEMVVKCTSIMEAEALPQFDETAVPDKKKDPPGEGPILRWQTRVVFAPGGDAWHPKNRKVKMSVTVKELGLSKHQFRRLRELVGKRYHPGKDELTIISERFEHREENRKDCLRTLYSLIEESGKARKLVENARASYVKERLRANPAFMERLRAKTMRIRESDSVSA</sequence>
<evidence type="ECO:0000259" key="2">
    <source>
        <dbReference type="Pfam" id="PF10213"/>
    </source>
</evidence>
<dbReference type="AlphaFoldDB" id="A0A5N6RSJ2"/>
<dbReference type="GO" id="GO:0003735">
    <property type="term" value="F:structural constituent of ribosome"/>
    <property type="evidence" value="ECO:0007669"/>
    <property type="project" value="InterPro"/>
</dbReference>
<keyword evidence="4" id="KW-1185">Reference proteome</keyword>
<evidence type="ECO:0000313" key="3">
    <source>
        <dbReference type="EMBL" id="KAE8124887.1"/>
    </source>
</evidence>
<dbReference type="EMBL" id="CM017328">
    <property type="protein sequence ID" value="KAE8124887.1"/>
    <property type="molecule type" value="Genomic_DNA"/>
</dbReference>
<evidence type="ECO:0000256" key="1">
    <source>
        <dbReference type="SAM" id="MobiDB-lite"/>
    </source>
</evidence>
<proteinExistence type="predicted"/>
<feature type="compositionally biased region" description="Polar residues" evidence="1">
    <location>
        <begin position="76"/>
        <end position="90"/>
    </location>
</feature>
<gene>
    <name evidence="3" type="ORF">FH972_019732</name>
</gene>
<dbReference type="PANTHER" id="PTHR13490">
    <property type="entry name" value="MITOCHONDRIAL 28S RIBOSOMAL PROTEIN S28"/>
    <property type="match status" value="1"/>
</dbReference>
<dbReference type="GO" id="GO:0005763">
    <property type="term" value="C:mitochondrial small ribosomal subunit"/>
    <property type="evidence" value="ECO:0007669"/>
    <property type="project" value="TreeGrafter"/>
</dbReference>
<dbReference type="InterPro" id="IPR019349">
    <property type="entry name" value="Ribosomal_mS35_mit"/>
</dbReference>
<dbReference type="Proteomes" id="UP000327013">
    <property type="component" value="Chromosome 8"/>
</dbReference>
<name>A0A5N6RSJ2_9ROSI</name>
<feature type="domain" description="Small ribosomal subunit protein mS35 mitochondrial conserved" evidence="2">
    <location>
        <begin position="325"/>
        <end position="400"/>
    </location>
</feature>
<accession>A0A5N6RSJ2</accession>
<feature type="compositionally biased region" description="Polar residues" evidence="1">
    <location>
        <begin position="41"/>
        <end position="64"/>
    </location>
</feature>
<dbReference type="PANTHER" id="PTHR13490:SF0">
    <property type="entry name" value="SMALL RIBOSOMAL SUBUNIT PROTEIN MS35"/>
    <property type="match status" value="1"/>
</dbReference>
<dbReference type="Pfam" id="PF10213">
    <property type="entry name" value="MRP-S28"/>
    <property type="match status" value="1"/>
</dbReference>
<evidence type="ECO:0000313" key="4">
    <source>
        <dbReference type="Proteomes" id="UP000327013"/>
    </source>
</evidence>
<dbReference type="GO" id="GO:0032543">
    <property type="term" value="P:mitochondrial translation"/>
    <property type="evidence" value="ECO:0007669"/>
    <property type="project" value="InterPro"/>
</dbReference>
<dbReference type="FunFam" id="3.30.160.20:FF:000055">
    <property type="entry name" value="Ribosomal protein S24/S35"/>
    <property type="match status" value="1"/>
</dbReference>
<reference evidence="3 4" key="1">
    <citation type="submission" date="2019-06" db="EMBL/GenBank/DDBJ databases">
        <title>A chromosomal-level reference genome of Carpinus fangiana (Coryloideae, Betulaceae).</title>
        <authorList>
            <person name="Yang X."/>
            <person name="Wang Z."/>
            <person name="Zhang L."/>
            <person name="Hao G."/>
            <person name="Liu J."/>
            <person name="Yang Y."/>
        </authorList>
    </citation>
    <scope>NUCLEOTIDE SEQUENCE [LARGE SCALE GENOMIC DNA]</scope>
    <source>
        <strain evidence="3">Cfa_2016G</strain>
        <tissue evidence="3">Leaf</tissue>
    </source>
</reference>
<protein>
    <recommendedName>
        <fullName evidence="2">Small ribosomal subunit protein mS35 mitochondrial conserved domain-containing protein</fullName>
    </recommendedName>
</protein>
<feature type="region of interest" description="Disordered" evidence="1">
    <location>
        <begin position="18"/>
        <end position="90"/>
    </location>
</feature>
<dbReference type="Gene3D" id="3.30.160.20">
    <property type="match status" value="1"/>
</dbReference>
<dbReference type="InterPro" id="IPR039848">
    <property type="entry name" value="Ribosomal_mS35_mt"/>
</dbReference>